<dbReference type="InterPro" id="IPR013099">
    <property type="entry name" value="K_chnl_dom"/>
</dbReference>
<keyword evidence="1" id="KW-1133">Transmembrane helix</keyword>
<dbReference type="Proteomes" id="UP000198518">
    <property type="component" value="Unassembled WGS sequence"/>
</dbReference>
<evidence type="ECO:0000313" key="4">
    <source>
        <dbReference type="Proteomes" id="UP000198518"/>
    </source>
</evidence>
<accession>A0A1I0MLM5</accession>
<dbReference type="Gene3D" id="1.10.287.70">
    <property type="match status" value="1"/>
</dbReference>
<dbReference type="SUPFAM" id="SSF81324">
    <property type="entry name" value="Voltage-gated potassium channels"/>
    <property type="match status" value="1"/>
</dbReference>
<gene>
    <name evidence="3" type="ORF">SAMN04487945_0145</name>
</gene>
<dbReference type="RefSeq" id="WP_089667234.1">
    <property type="nucleotide sequence ID" value="NZ_FOJA01000001.1"/>
</dbReference>
<feature type="transmembrane region" description="Helical" evidence="1">
    <location>
        <begin position="130"/>
        <end position="151"/>
    </location>
</feature>
<keyword evidence="1" id="KW-0472">Membrane</keyword>
<dbReference type="EMBL" id="FOJA01000001">
    <property type="protein sequence ID" value="SEV88783.1"/>
    <property type="molecule type" value="Genomic_DNA"/>
</dbReference>
<proteinExistence type="predicted"/>
<dbReference type="OrthoDB" id="252919at2157"/>
<evidence type="ECO:0000256" key="1">
    <source>
        <dbReference type="SAM" id="Phobius"/>
    </source>
</evidence>
<keyword evidence="1" id="KW-0812">Transmembrane</keyword>
<feature type="transmembrane region" description="Helical" evidence="1">
    <location>
        <begin position="56"/>
        <end position="80"/>
    </location>
</feature>
<sequence>MNYVYLAAGVAVLVLAVVDILWTTLWVDGGAGPISTRLIPGLWAVIRRLGGRRSRALSLAGPVILTLTLVTWVALIWGGWTLVFGAGGDALVNARDSRPITWANRLYFVAYTMFTMGNGDYYPPTGGWQVAASLTTASGMLFVTMGVSYVFSVLSAVTEKRSFASSVTGLGDSAEAAVETGWDAGGFRGLDLPLNSLATELDTLATQHKAYPILHYYHSEEATQASAMGVAIFDEALTVLRFGVQRDAQPNRALVANARSAVDNYLETLNESFFDPAANAPDPPDLDRVQEAGVPTVQDEEFAAAVDGQADRRRKLLGVVHSDAWRWPPSDDD</sequence>
<feature type="transmembrane region" description="Helical" evidence="1">
    <location>
        <begin position="6"/>
        <end position="27"/>
    </location>
</feature>
<dbReference type="Pfam" id="PF07885">
    <property type="entry name" value="Ion_trans_2"/>
    <property type="match status" value="1"/>
</dbReference>
<evidence type="ECO:0000259" key="2">
    <source>
        <dbReference type="Pfam" id="PF07885"/>
    </source>
</evidence>
<evidence type="ECO:0000313" key="3">
    <source>
        <dbReference type="EMBL" id="SEV88783.1"/>
    </source>
</evidence>
<dbReference type="STRING" id="355548.SAMN04487945_0145"/>
<protein>
    <submittedName>
        <fullName evidence="3">Ion channel</fullName>
    </submittedName>
</protein>
<feature type="domain" description="Potassium channel" evidence="2">
    <location>
        <begin position="84"/>
        <end position="155"/>
    </location>
</feature>
<reference evidence="3 4" key="1">
    <citation type="submission" date="2016-10" db="EMBL/GenBank/DDBJ databases">
        <authorList>
            <person name="de Groot N.N."/>
        </authorList>
    </citation>
    <scope>NUCLEOTIDE SEQUENCE [LARGE SCALE GENOMIC DNA]</scope>
    <source>
        <strain evidence="3 4">CGMCC 1.5337</strain>
    </source>
</reference>
<dbReference type="AlphaFoldDB" id="A0A1I0MLM5"/>
<name>A0A1I0MLM5_9EURY</name>
<keyword evidence="4" id="KW-1185">Reference proteome</keyword>
<organism evidence="3 4">
    <name type="scientific">Halobacterium jilantaiense</name>
    <dbReference type="NCBI Taxonomy" id="355548"/>
    <lineage>
        <taxon>Archaea</taxon>
        <taxon>Methanobacteriati</taxon>
        <taxon>Methanobacteriota</taxon>
        <taxon>Stenosarchaea group</taxon>
        <taxon>Halobacteria</taxon>
        <taxon>Halobacteriales</taxon>
        <taxon>Halobacteriaceae</taxon>
        <taxon>Halobacterium</taxon>
    </lineage>
</organism>